<sequence length="277" mass="31929">MLKKEFEFQLKEFVLGLQEYISTEDGQWTIKGFIDVFQNIYTISSDTKIVSKILEIHLFPKIMEFAQKHGYKVVLAEHQNYYPDISFVKSDDTSVKFAVDFKTTYRNPKKSFLCNGFTLGSHGKYFEDRTSTKNIQFPYSEYAGHFCLGIIYDRAKGSSIDETKSHNIEALHSITSVVSNFQFFVTEKWKIASDKSGSGNTANIGSINNIDDIINGRGVFSKLGESWFDDYWMNYEKITISDKNRETKKITSLKDFVDYRKGDSSLIVLKNNRISKK</sequence>
<dbReference type="SUPFAM" id="SSF52980">
    <property type="entry name" value="Restriction endonuclease-like"/>
    <property type="match status" value="1"/>
</dbReference>
<protein>
    <submittedName>
        <fullName evidence="4">Type II restriction endonuclease</fullName>
    </submittedName>
</protein>
<keyword evidence="1" id="KW-0540">Nuclease</keyword>
<reference evidence="5" key="1">
    <citation type="submission" date="2016-06" db="EMBL/GenBank/DDBJ databases">
        <authorList>
            <person name="Petersen J."/>
            <person name="Sayavedra L."/>
        </authorList>
    </citation>
    <scope>NUCLEOTIDE SEQUENCE [LARGE SCALE GENOMIC DNA]</scope>
    <source>
        <strain evidence="5">BazSymA</strain>
    </source>
</reference>
<evidence type="ECO:0000313" key="4">
    <source>
        <dbReference type="EMBL" id="SEH71194.1"/>
    </source>
</evidence>
<dbReference type="InterPro" id="IPR037057">
    <property type="entry name" value="DNA_rep_MutH/T2_RE_sf"/>
</dbReference>
<dbReference type="AlphaFoldDB" id="A0A1H6K708"/>
<dbReference type="GO" id="GO:0004519">
    <property type="term" value="F:endonuclease activity"/>
    <property type="evidence" value="ECO:0007669"/>
    <property type="project" value="UniProtKB-KW"/>
</dbReference>
<evidence type="ECO:0000256" key="3">
    <source>
        <dbReference type="ARBA" id="ARBA00022801"/>
    </source>
</evidence>
<evidence type="ECO:0000256" key="2">
    <source>
        <dbReference type="ARBA" id="ARBA00022759"/>
    </source>
</evidence>
<dbReference type="InterPro" id="IPR011335">
    <property type="entry name" value="Restrct_endonuc-II-like"/>
</dbReference>
<evidence type="ECO:0000256" key="1">
    <source>
        <dbReference type="ARBA" id="ARBA00022722"/>
    </source>
</evidence>
<dbReference type="Pfam" id="PF09233">
    <property type="entry name" value="Endonuc-EcoRV"/>
    <property type="match status" value="1"/>
</dbReference>
<keyword evidence="3" id="KW-0378">Hydrolase</keyword>
<dbReference type="RefSeq" id="WP_090715279.1">
    <property type="nucleotide sequence ID" value="NZ_CDSC02000125.1"/>
</dbReference>
<evidence type="ECO:0000313" key="5">
    <source>
        <dbReference type="Proteomes" id="UP000198988"/>
    </source>
</evidence>
<keyword evidence="2 4" id="KW-0255">Endonuclease</keyword>
<dbReference type="EMBL" id="CDSC02000125">
    <property type="protein sequence ID" value="SEH71194.1"/>
    <property type="molecule type" value="Genomic_DNA"/>
</dbReference>
<dbReference type="Proteomes" id="UP000198988">
    <property type="component" value="Unassembled WGS sequence"/>
</dbReference>
<organism evidence="4 5">
    <name type="scientific">Bathymodiolus azoricus thioautotrophic gill symbiont</name>
    <dbReference type="NCBI Taxonomy" id="235205"/>
    <lineage>
        <taxon>Bacteria</taxon>
        <taxon>Pseudomonadati</taxon>
        <taxon>Pseudomonadota</taxon>
        <taxon>Gammaproteobacteria</taxon>
        <taxon>sulfur-oxidizing symbionts</taxon>
    </lineage>
</organism>
<dbReference type="CDD" id="cd22323">
    <property type="entry name" value="EcoRV-like"/>
    <property type="match status" value="1"/>
</dbReference>
<accession>A0A1H6K708</accession>
<dbReference type="OrthoDB" id="5917943at2"/>
<name>A0A1H6K708_9GAMM</name>
<dbReference type="Gene3D" id="3.40.600.10">
    <property type="entry name" value="DNA mismatch repair MutH/Restriction endonuclease, type II"/>
    <property type="match status" value="1"/>
</dbReference>
<proteinExistence type="predicted"/>
<dbReference type="GO" id="GO:0003677">
    <property type="term" value="F:DNA binding"/>
    <property type="evidence" value="ECO:0007669"/>
    <property type="project" value="InterPro"/>
</dbReference>
<dbReference type="GO" id="GO:0016787">
    <property type="term" value="F:hydrolase activity"/>
    <property type="evidence" value="ECO:0007669"/>
    <property type="project" value="UniProtKB-KW"/>
</dbReference>
<dbReference type="InterPro" id="IPR015314">
    <property type="entry name" value="Restrct_endonuc_II_EcoRV"/>
</dbReference>
<gene>
    <name evidence="4" type="ORF">BAZSYMA_ACONTIG20025_3</name>
</gene>